<comment type="caution">
    <text evidence="1">The sequence shown here is derived from an EMBL/GenBank/DDBJ whole genome shotgun (WGS) entry which is preliminary data.</text>
</comment>
<dbReference type="Proteomes" id="UP000578569">
    <property type="component" value="Unassembled WGS sequence"/>
</dbReference>
<evidence type="ECO:0000313" key="2">
    <source>
        <dbReference type="Proteomes" id="UP000578569"/>
    </source>
</evidence>
<organism evidence="1 2">
    <name type="scientific">Sphingomicrobium lutaoense</name>
    <dbReference type="NCBI Taxonomy" id="515949"/>
    <lineage>
        <taxon>Bacteria</taxon>
        <taxon>Pseudomonadati</taxon>
        <taxon>Pseudomonadota</taxon>
        <taxon>Alphaproteobacteria</taxon>
        <taxon>Sphingomonadales</taxon>
        <taxon>Sphingomonadaceae</taxon>
        <taxon>Sphingomicrobium</taxon>
    </lineage>
</organism>
<gene>
    <name evidence="1" type="ORF">FHS50_000880</name>
</gene>
<protein>
    <submittedName>
        <fullName evidence="1">Uncharacterized protein</fullName>
    </submittedName>
</protein>
<name>A0A839Z1C5_9SPHN</name>
<evidence type="ECO:0000313" key="1">
    <source>
        <dbReference type="EMBL" id="MBB3763857.1"/>
    </source>
</evidence>
<sequence length="71" mass="8033">MIHACAAADIVVAERRKPRAGTPRWLKLDRLALEEGGGLAIYFERTPRIKSVRDRVGAHPWRAGADRRKDQ</sequence>
<accession>A0A839Z1C5</accession>
<keyword evidence="2" id="KW-1185">Reference proteome</keyword>
<dbReference type="EMBL" id="JACICF010000001">
    <property type="protein sequence ID" value="MBB3763857.1"/>
    <property type="molecule type" value="Genomic_DNA"/>
</dbReference>
<dbReference type="AlphaFoldDB" id="A0A839Z1C5"/>
<proteinExistence type="predicted"/>
<reference evidence="1 2" key="1">
    <citation type="submission" date="2020-08" db="EMBL/GenBank/DDBJ databases">
        <title>Genomic Encyclopedia of Type Strains, Phase IV (KMG-IV): sequencing the most valuable type-strain genomes for metagenomic binning, comparative biology and taxonomic classification.</title>
        <authorList>
            <person name="Goeker M."/>
        </authorList>
    </citation>
    <scope>NUCLEOTIDE SEQUENCE [LARGE SCALE GENOMIC DNA]</scope>
    <source>
        <strain evidence="1 2">DSM 24194</strain>
    </source>
</reference>